<reference evidence="9" key="1">
    <citation type="submission" date="2020-06" db="EMBL/GenBank/DDBJ databases">
        <title>Stable isotope informed genome-resolved metagenomics uncovers potential trophic interactions in rhizosphere soil.</title>
        <authorList>
            <person name="Starr E.P."/>
            <person name="Shi S."/>
            <person name="Blazewicz S.J."/>
            <person name="Koch B.J."/>
            <person name="Probst A.J."/>
            <person name="Hungate B.A."/>
            <person name="Pett-Ridge J."/>
            <person name="Firestone M.K."/>
            <person name="Banfield J.F."/>
        </authorList>
    </citation>
    <scope>NUCLEOTIDE SEQUENCE</scope>
    <source>
        <strain evidence="9">YM_69_17</strain>
    </source>
</reference>
<name>A0A952KEW8_9PROT</name>
<dbReference type="NCBIfam" id="NF006799">
    <property type="entry name" value="PRK09302.1"/>
    <property type="match status" value="1"/>
</dbReference>
<feature type="domain" description="KaiC" evidence="8">
    <location>
        <begin position="13"/>
        <end position="252"/>
    </location>
</feature>
<proteinExistence type="predicted"/>
<feature type="domain" description="KaiC" evidence="8">
    <location>
        <begin position="253"/>
        <end position="483"/>
    </location>
</feature>
<keyword evidence="6" id="KW-0378">Hydrolase</keyword>
<keyword evidence="4" id="KW-0677">Repeat</keyword>
<dbReference type="GO" id="GO:0016787">
    <property type="term" value="F:hydrolase activity"/>
    <property type="evidence" value="ECO:0007669"/>
    <property type="project" value="UniProtKB-KW"/>
</dbReference>
<dbReference type="Proteomes" id="UP000700706">
    <property type="component" value="Unassembled WGS sequence"/>
</dbReference>
<dbReference type="InterPro" id="IPR027417">
    <property type="entry name" value="P-loop_NTPase"/>
</dbReference>
<evidence type="ECO:0000313" key="9">
    <source>
        <dbReference type="EMBL" id="MBW8726922.1"/>
    </source>
</evidence>
<evidence type="ECO:0000256" key="3">
    <source>
        <dbReference type="ARBA" id="ARBA00022679"/>
    </source>
</evidence>
<dbReference type="InterPro" id="IPR047221">
    <property type="entry name" value="KaiC_N"/>
</dbReference>
<dbReference type="Gene3D" id="3.40.50.300">
    <property type="entry name" value="P-loop containing nucleotide triphosphate hydrolases"/>
    <property type="match status" value="2"/>
</dbReference>
<evidence type="ECO:0000259" key="8">
    <source>
        <dbReference type="PROSITE" id="PS51146"/>
    </source>
</evidence>
<dbReference type="Pfam" id="PF06745">
    <property type="entry name" value="ATPase"/>
    <property type="match status" value="2"/>
</dbReference>
<evidence type="ECO:0000256" key="7">
    <source>
        <dbReference type="SAM" id="Coils"/>
    </source>
</evidence>
<keyword evidence="2" id="KW-0597">Phosphoprotein</keyword>
<dbReference type="InterPro" id="IPR051347">
    <property type="entry name" value="Circadian_clock_KaiC-rel"/>
</dbReference>
<dbReference type="GO" id="GO:0005524">
    <property type="term" value="F:ATP binding"/>
    <property type="evidence" value="ECO:0007669"/>
    <property type="project" value="InterPro"/>
</dbReference>
<dbReference type="SUPFAM" id="SSF52540">
    <property type="entry name" value="P-loop containing nucleoside triphosphate hydrolases"/>
    <property type="match status" value="2"/>
</dbReference>
<sequence>MQDLDDHAPHQLPKAATGIGGLDDLTLGGLPVGRPTLLCGAAGCGKTLFGMTFLVNGATRFGEPGVFMSFEERAEDLAANVASLGYDVEHLVASRKLVIDHVRIERSEIEESGEYDLEGLFVRLGHAIDTIGARRVVLDTIEALFSGLADTAILRAELRRLFAWLKDRGVTAIITAERGEGQLTRYGIEEYVSDCVILLDNRVEEQVTTRRLRVVKYRGSAHGTNEYPFLIDDQGISVLPITSAGLAHKISRDPVPTGVPGLDAMLGLGGYYRGSSILISGLAGTGKSTFGASFVDAACSRGERCLYFAFEESPDQVVRNMRSVGIDLGRHIEAGLLRFEAARPSLYGFEMHLARMNRDIEQFAPTALVVDPISAFRGPSTEIHATLVRLADICKTKGITTLFTSLSTVGDQMNDSERSVSSLMDTWISLKDLEANGERNRVLYLLKARGMNHSKQLREYRLTDRGIELVDAYIGPDGVLTGAARLAQEARERDAQIQRRQVTERRRREVARKRTATERQIAELRSAIEADEAEIQMLIEQEAAQETMLGADREAMATSRGVRR</sequence>
<dbReference type="PANTHER" id="PTHR42926:SF1">
    <property type="entry name" value="CIRCADIAN CLOCK OSCILLATOR PROTEIN KAIC 1"/>
    <property type="match status" value="1"/>
</dbReference>
<dbReference type="PROSITE" id="PS51146">
    <property type="entry name" value="KAIC"/>
    <property type="match status" value="2"/>
</dbReference>
<dbReference type="EMBL" id="JAEKLZ010000243">
    <property type="protein sequence ID" value="MBW8726922.1"/>
    <property type="molecule type" value="Genomic_DNA"/>
</dbReference>
<evidence type="ECO:0000256" key="6">
    <source>
        <dbReference type="ARBA" id="ARBA00022801"/>
    </source>
</evidence>
<dbReference type="AlphaFoldDB" id="A0A952KEW8"/>
<feature type="coiled-coil region" evidence="7">
    <location>
        <begin position="507"/>
        <end position="541"/>
    </location>
</feature>
<dbReference type="GO" id="GO:0004674">
    <property type="term" value="F:protein serine/threonine kinase activity"/>
    <property type="evidence" value="ECO:0007669"/>
    <property type="project" value="UniProtKB-EC"/>
</dbReference>
<dbReference type="PANTHER" id="PTHR42926">
    <property type="match status" value="1"/>
</dbReference>
<comment type="caution">
    <text evidence="9">The sequence shown here is derived from an EMBL/GenBank/DDBJ whole genome shotgun (WGS) entry which is preliminary data.</text>
</comment>
<dbReference type="InterPro" id="IPR014774">
    <property type="entry name" value="KaiC-like_dom"/>
</dbReference>
<keyword evidence="7" id="KW-0175">Coiled coil</keyword>
<dbReference type="InterPro" id="IPR030665">
    <property type="entry name" value="KaiC"/>
</dbReference>
<accession>A0A952KEW8</accession>
<dbReference type="CDD" id="cd19485">
    <property type="entry name" value="KaiC-N"/>
    <property type="match status" value="1"/>
</dbReference>
<evidence type="ECO:0000256" key="1">
    <source>
        <dbReference type="ARBA" id="ARBA00012513"/>
    </source>
</evidence>
<evidence type="ECO:0000313" key="10">
    <source>
        <dbReference type="Proteomes" id="UP000700706"/>
    </source>
</evidence>
<evidence type="ECO:0000256" key="4">
    <source>
        <dbReference type="ARBA" id="ARBA00022737"/>
    </source>
</evidence>
<protein>
    <recommendedName>
        <fullName evidence="1">non-specific serine/threonine protein kinase</fullName>
        <ecNumber evidence="1">2.7.11.1</ecNumber>
    </recommendedName>
</protein>
<dbReference type="EC" id="2.7.11.1" evidence="1"/>
<evidence type="ECO:0000256" key="5">
    <source>
        <dbReference type="ARBA" id="ARBA00022777"/>
    </source>
</evidence>
<dbReference type="InterPro" id="IPR010624">
    <property type="entry name" value="KaiC_dom"/>
</dbReference>
<gene>
    <name evidence="9" type="primary">kaiC</name>
    <name evidence="9" type="ORF">JF625_17475</name>
</gene>
<evidence type="ECO:0000256" key="2">
    <source>
        <dbReference type="ARBA" id="ARBA00022553"/>
    </source>
</evidence>
<keyword evidence="5" id="KW-0418">Kinase</keyword>
<organism evidence="9 10">
    <name type="scientific">Inquilinus limosus</name>
    <dbReference type="NCBI Taxonomy" id="171674"/>
    <lineage>
        <taxon>Bacteria</taxon>
        <taxon>Pseudomonadati</taxon>
        <taxon>Pseudomonadota</taxon>
        <taxon>Alphaproteobacteria</taxon>
        <taxon>Rhodospirillales</taxon>
        <taxon>Rhodospirillaceae</taxon>
        <taxon>Inquilinus</taxon>
    </lineage>
</organism>
<keyword evidence="3" id="KW-0808">Transferase</keyword>
<dbReference type="PIRSF" id="PIRSF039117">
    <property type="entry name" value="KaiC"/>
    <property type="match status" value="1"/>
</dbReference>